<reference evidence="9 10" key="1">
    <citation type="submission" date="2024-05" db="EMBL/GenBank/DDBJ databases">
        <authorList>
            <person name="Wallberg A."/>
        </authorList>
    </citation>
    <scope>NUCLEOTIDE SEQUENCE [LARGE SCALE GENOMIC DNA]</scope>
</reference>
<dbReference type="PROSITE" id="PS50157">
    <property type="entry name" value="ZINC_FINGER_C2H2_2"/>
    <property type="match status" value="2"/>
</dbReference>
<keyword evidence="4 7" id="KW-0863">Zinc-finger</keyword>
<evidence type="ECO:0000256" key="4">
    <source>
        <dbReference type="ARBA" id="ARBA00022771"/>
    </source>
</evidence>
<sequence length="150" mass="17189">LKTHMVIHTGERPYVCSQCDKTFSHKGGLKMHLLIHTGERPYQCSLCEKGFMQNRGLLRHTRIHHNKSNSISMSERDQSPSKSINHLTSKFHKLEDQGGEQIIDENNICFKTNLFEDGESKTTKNIRSDYSSVILHELNEQLDSGHNDIA</sequence>
<keyword evidence="6" id="KW-0539">Nucleus</keyword>
<feature type="non-terminal residue" evidence="9">
    <location>
        <position position="150"/>
    </location>
</feature>
<evidence type="ECO:0000256" key="6">
    <source>
        <dbReference type="ARBA" id="ARBA00023242"/>
    </source>
</evidence>
<feature type="domain" description="C2H2-type" evidence="8">
    <location>
        <begin position="14"/>
        <end position="41"/>
    </location>
</feature>
<evidence type="ECO:0000259" key="8">
    <source>
        <dbReference type="PROSITE" id="PS50157"/>
    </source>
</evidence>
<feature type="domain" description="C2H2-type" evidence="8">
    <location>
        <begin position="42"/>
        <end position="69"/>
    </location>
</feature>
<evidence type="ECO:0000256" key="5">
    <source>
        <dbReference type="ARBA" id="ARBA00022833"/>
    </source>
</evidence>
<dbReference type="SUPFAM" id="SSF57667">
    <property type="entry name" value="beta-beta-alpha zinc fingers"/>
    <property type="match status" value="1"/>
</dbReference>
<comment type="subcellular location">
    <subcellularLocation>
        <location evidence="1">Nucleus</location>
    </subcellularLocation>
</comment>
<protein>
    <recommendedName>
        <fullName evidence="8">C2H2-type domain-containing protein</fullName>
    </recommendedName>
</protein>
<comment type="caution">
    <text evidence="9">The sequence shown here is derived from an EMBL/GenBank/DDBJ whole genome shotgun (WGS) entry which is preliminary data.</text>
</comment>
<keyword evidence="10" id="KW-1185">Reference proteome</keyword>
<dbReference type="InterPro" id="IPR013087">
    <property type="entry name" value="Znf_C2H2_type"/>
</dbReference>
<proteinExistence type="predicted"/>
<dbReference type="InterPro" id="IPR036236">
    <property type="entry name" value="Znf_C2H2_sf"/>
</dbReference>
<dbReference type="PANTHER" id="PTHR24394">
    <property type="entry name" value="ZINC FINGER PROTEIN"/>
    <property type="match status" value="1"/>
</dbReference>
<evidence type="ECO:0000256" key="2">
    <source>
        <dbReference type="ARBA" id="ARBA00022723"/>
    </source>
</evidence>
<dbReference type="FunFam" id="3.30.160.60:FF:000358">
    <property type="entry name" value="zinc finger protein 24"/>
    <property type="match status" value="1"/>
</dbReference>
<dbReference type="GO" id="GO:0008270">
    <property type="term" value="F:zinc ion binding"/>
    <property type="evidence" value="ECO:0007669"/>
    <property type="project" value="UniProtKB-KW"/>
</dbReference>
<evidence type="ECO:0000256" key="1">
    <source>
        <dbReference type="ARBA" id="ARBA00004123"/>
    </source>
</evidence>
<dbReference type="FunFam" id="3.30.160.60:FF:000688">
    <property type="entry name" value="zinc finger protein 197 isoform X1"/>
    <property type="match status" value="1"/>
</dbReference>
<gene>
    <name evidence="9" type="ORF">MNOR_LOCUS20514</name>
</gene>
<evidence type="ECO:0000313" key="9">
    <source>
        <dbReference type="EMBL" id="CAL4114793.1"/>
    </source>
</evidence>
<dbReference type="PANTHER" id="PTHR24394:SF44">
    <property type="entry name" value="ZINC FINGER PROTEIN 271-LIKE"/>
    <property type="match status" value="1"/>
</dbReference>
<keyword evidence="5" id="KW-0862">Zinc</keyword>
<keyword evidence="2" id="KW-0479">Metal-binding</keyword>
<name>A0AAV2R3V1_MEGNR</name>
<evidence type="ECO:0000313" key="10">
    <source>
        <dbReference type="Proteomes" id="UP001497623"/>
    </source>
</evidence>
<dbReference type="GO" id="GO:0000981">
    <property type="term" value="F:DNA-binding transcription factor activity, RNA polymerase II-specific"/>
    <property type="evidence" value="ECO:0007669"/>
    <property type="project" value="TreeGrafter"/>
</dbReference>
<dbReference type="GO" id="GO:0005634">
    <property type="term" value="C:nucleus"/>
    <property type="evidence" value="ECO:0007669"/>
    <property type="project" value="UniProtKB-SubCell"/>
</dbReference>
<evidence type="ECO:0000256" key="3">
    <source>
        <dbReference type="ARBA" id="ARBA00022737"/>
    </source>
</evidence>
<dbReference type="SMART" id="SM00355">
    <property type="entry name" value="ZnF_C2H2"/>
    <property type="match status" value="2"/>
</dbReference>
<dbReference type="Proteomes" id="UP001497623">
    <property type="component" value="Unassembled WGS sequence"/>
</dbReference>
<dbReference type="EMBL" id="CAXKWB010015912">
    <property type="protein sequence ID" value="CAL4114793.1"/>
    <property type="molecule type" value="Genomic_DNA"/>
</dbReference>
<dbReference type="Pfam" id="PF13894">
    <property type="entry name" value="zf-C2H2_4"/>
    <property type="match status" value="1"/>
</dbReference>
<dbReference type="Pfam" id="PF00096">
    <property type="entry name" value="zf-C2H2"/>
    <property type="match status" value="1"/>
</dbReference>
<organism evidence="9 10">
    <name type="scientific">Meganyctiphanes norvegica</name>
    <name type="common">Northern krill</name>
    <name type="synonym">Thysanopoda norvegica</name>
    <dbReference type="NCBI Taxonomy" id="48144"/>
    <lineage>
        <taxon>Eukaryota</taxon>
        <taxon>Metazoa</taxon>
        <taxon>Ecdysozoa</taxon>
        <taxon>Arthropoda</taxon>
        <taxon>Crustacea</taxon>
        <taxon>Multicrustacea</taxon>
        <taxon>Malacostraca</taxon>
        <taxon>Eumalacostraca</taxon>
        <taxon>Eucarida</taxon>
        <taxon>Euphausiacea</taxon>
        <taxon>Euphausiidae</taxon>
        <taxon>Meganyctiphanes</taxon>
    </lineage>
</organism>
<dbReference type="Gene3D" id="3.30.160.60">
    <property type="entry name" value="Classic Zinc Finger"/>
    <property type="match status" value="2"/>
</dbReference>
<evidence type="ECO:0000256" key="7">
    <source>
        <dbReference type="PROSITE-ProRule" id="PRU00042"/>
    </source>
</evidence>
<dbReference type="PROSITE" id="PS00028">
    <property type="entry name" value="ZINC_FINGER_C2H2_1"/>
    <property type="match status" value="2"/>
</dbReference>
<keyword evidence="3" id="KW-0677">Repeat</keyword>
<dbReference type="AlphaFoldDB" id="A0AAV2R3V1"/>
<accession>A0AAV2R3V1</accession>
<feature type="non-terminal residue" evidence="9">
    <location>
        <position position="1"/>
    </location>
</feature>